<dbReference type="SUPFAM" id="SSF53335">
    <property type="entry name" value="S-adenosyl-L-methionine-dependent methyltransferases"/>
    <property type="match status" value="1"/>
</dbReference>
<dbReference type="CDD" id="cd02440">
    <property type="entry name" value="AdoMet_MTases"/>
    <property type="match status" value="1"/>
</dbReference>
<dbReference type="InterPro" id="IPR016461">
    <property type="entry name" value="COMT-like"/>
</dbReference>
<dbReference type="GO" id="GO:0008171">
    <property type="term" value="F:O-methyltransferase activity"/>
    <property type="evidence" value="ECO:0007669"/>
    <property type="project" value="InterPro"/>
</dbReference>
<comment type="caution">
    <text evidence="5">The sequence shown here is derived from an EMBL/GenBank/DDBJ whole genome shotgun (WGS) entry which is preliminary data.</text>
</comment>
<evidence type="ECO:0000256" key="3">
    <source>
        <dbReference type="ARBA" id="ARBA00022691"/>
    </source>
</evidence>
<name>A0A9P9EEM8_9PLEO</name>
<dbReference type="InterPro" id="IPR001077">
    <property type="entry name" value="COMT_C"/>
</dbReference>
<proteinExistence type="predicted"/>
<organism evidence="5 6">
    <name type="scientific">Dendryphion nanum</name>
    <dbReference type="NCBI Taxonomy" id="256645"/>
    <lineage>
        <taxon>Eukaryota</taxon>
        <taxon>Fungi</taxon>
        <taxon>Dikarya</taxon>
        <taxon>Ascomycota</taxon>
        <taxon>Pezizomycotina</taxon>
        <taxon>Dothideomycetes</taxon>
        <taxon>Pleosporomycetidae</taxon>
        <taxon>Pleosporales</taxon>
        <taxon>Torulaceae</taxon>
        <taxon>Dendryphion</taxon>
    </lineage>
</organism>
<evidence type="ECO:0000256" key="2">
    <source>
        <dbReference type="ARBA" id="ARBA00022679"/>
    </source>
</evidence>
<keyword evidence="2" id="KW-0808">Transferase</keyword>
<dbReference type="Gene3D" id="3.40.50.150">
    <property type="entry name" value="Vaccinia Virus protein VP39"/>
    <property type="match status" value="1"/>
</dbReference>
<dbReference type="SUPFAM" id="SSF46785">
    <property type="entry name" value="Winged helix' DNA-binding domain"/>
    <property type="match status" value="1"/>
</dbReference>
<sequence length="448" mass="49950">MADTHQPTLNSLAAKISDLTAKLTKTLEDNKVPAPTFAADGPTRYETTAPDVFMLRQELLDTVKDLEYLTQGPTESIMNYAHTAMPDAACLNVLNFFDFWSAIPIDGTASYEDVALHTKLPKEVVYRVIQHATTLRVLEETEPGKRASRIRHTSRSAALARSPGLRGLFSTVMDVSGGPMLVLHEALKRYTKGKPALTEETSETSFALFHDGGQFGKHKTTWDKLENDGEGAEKGWRQRTFVDFMTFIKELFDLEGVLRDSIDWASVGKASVVDVAGSAGHDAFVLARKFPELNIVVQDLPECAPVFAKNLPEDLKDRVSFVKHNMFDPQPVQADIYILKMILHDWSDKECANILRAFIPALKPGSRVILIEYIATQDQDSEGPPPLRTIKQYGTATDLRIMALFNAKARTVDAWKKVVQAADDRFELANVKHNPVTFFATIEAIWRG</sequence>
<reference evidence="5" key="1">
    <citation type="journal article" date="2021" name="Nat. Commun.">
        <title>Genetic determinants of endophytism in the Arabidopsis root mycobiome.</title>
        <authorList>
            <person name="Mesny F."/>
            <person name="Miyauchi S."/>
            <person name="Thiergart T."/>
            <person name="Pickel B."/>
            <person name="Atanasova L."/>
            <person name="Karlsson M."/>
            <person name="Huettel B."/>
            <person name="Barry K.W."/>
            <person name="Haridas S."/>
            <person name="Chen C."/>
            <person name="Bauer D."/>
            <person name="Andreopoulos W."/>
            <person name="Pangilinan J."/>
            <person name="LaButti K."/>
            <person name="Riley R."/>
            <person name="Lipzen A."/>
            <person name="Clum A."/>
            <person name="Drula E."/>
            <person name="Henrissat B."/>
            <person name="Kohler A."/>
            <person name="Grigoriev I.V."/>
            <person name="Martin F.M."/>
            <person name="Hacquard S."/>
        </authorList>
    </citation>
    <scope>NUCLEOTIDE SEQUENCE</scope>
    <source>
        <strain evidence="5">MPI-CAGE-CH-0243</strain>
    </source>
</reference>
<dbReference type="PANTHER" id="PTHR43712:SF12">
    <property type="entry name" value="STERIGMATOCYSTIN 8-O-METHYLTRANSFERASE"/>
    <property type="match status" value="1"/>
</dbReference>
<dbReference type="PROSITE" id="PS51683">
    <property type="entry name" value="SAM_OMT_II"/>
    <property type="match status" value="1"/>
</dbReference>
<dbReference type="OrthoDB" id="1606438at2759"/>
<keyword evidence="6" id="KW-1185">Reference proteome</keyword>
<accession>A0A9P9EEM8</accession>
<keyword evidence="3" id="KW-0949">S-adenosyl-L-methionine</keyword>
<gene>
    <name evidence="5" type="ORF">B0J11DRAFT_154003</name>
</gene>
<evidence type="ECO:0000313" key="6">
    <source>
        <dbReference type="Proteomes" id="UP000700596"/>
    </source>
</evidence>
<evidence type="ECO:0000256" key="1">
    <source>
        <dbReference type="ARBA" id="ARBA00022603"/>
    </source>
</evidence>
<dbReference type="AlphaFoldDB" id="A0A9P9EEM8"/>
<dbReference type="GO" id="GO:0032259">
    <property type="term" value="P:methylation"/>
    <property type="evidence" value="ECO:0007669"/>
    <property type="project" value="UniProtKB-KW"/>
</dbReference>
<dbReference type="Proteomes" id="UP000700596">
    <property type="component" value="Unassembled WGS sequence"/>
</dbReference>
<dbReference type="InterPro" id="IPR036390">
    <property type="entry name" value="WH_DNA-bd_sf"/>
</dbReference>
<evidence type="ECO:0000313" key="5">
    <source>
        <dbReference type="EMBL" id="KAH7135146.1"/>
    </source>
</evidence>
<dbReference type="PANTHER" id="PTHR43712">
    <property type="entry name" value="PUTATIVE (AFU_ORTHOLOGUE AFUA_4G14580)-RELATED"/>
    <property type="match status" value="1"/>
</dbReference>
<protein>
    <submittedName>
        <fullName evidence="5">Sterigmatocystin 8-O-methyltransferase</fullName>
    </submittedName>
</protein>
<dbReference type="InterPro" id="IPR029063">
    <property type="entry name" value="SAM-dependent_MTases_sf"/>
</dbReference>
<evidence type="ECO:0000259" key="4">
    <source>
        <dbReference type="Pfam" id="PF00891"/>
    </source>
</evidence>
<dbReference type="EMBL" id="JAGMWT010000002">
    <property type="protein sequence ID" value="KAH7135146.1"/>
    <property type="molecule type" value="Genomic_DNA"/>
</dbReference>
<feature type="domain" description="O-methyltransferase C-terminal" evidence="4">
    <location>
        <begin position="270"/>
        <end position="422"/>
    </location>
</feature>
<dbReference type="Pfam" id="PF00891">
    <property type="entry name" value="Methyltransf_2"/>
    <property type="match status" value="1"/>
</dbReference>
<keyword evidence="1" id="KW-0489">Methyltransferase</keyword>